<dbReference type="GO" id="GO:0005524">
    <property type="term" value="F:ATP binding"/>
    <property type="evidence" value="ECO:0007669"/>
    <property type="project" value="UniProtKB-KW"/>
</dbReference>
<dbReference type="UniPathway" id="UPA00087">
    <property type="reaction ID" value="UER00175"/>
</dbReference>
<gene>
    <name evidence="8" type="ORF">SAMN02745728_01230</name>
</gene>
<evidence type="ECO:0000256" key="2">
    <source>
        <dbReference type="ARBA" id="ARBA00005069"/>
    </source>
</evidence>
<dbReference type="GO" id="GO:0033863">
    <property type="term" value="F:ribose 1,5-bisphosphate phosphokinase activity"/>
    <property type="evidence" value="ECO:0007669"/>
    <property type="project" value="UniProtKB-EC"/>
</dbReference>
<keyword evidence="8" id="KW-0418">Kinase</keyword>
<comment type="pathway">
    <text evidence="2">Metabolic intermediate biosynthesis; 5-phospho-alpha-D-ribose 1-diphosphate biosynthesis; 5-phospho-alpha-D-ribose 1-diphosphate from D-ribose 5-phosphate (route II): step 3/3.</text>
</comment>
<evidence type="ECO:0000256" key="1">
    <source>
        <dbReference type="ARBA" id="ARBA00000373"/>
    </source>
</evidence>
<evidence type="ECO:0000313" key="8">
    <source>
        <dbReference type="EMBL" id="SHN61503.1"/>
    </source>
</evidence>
<dbReference type="PANTHER" id="PTHR23117:SF8">
    <property type="entry name" value="RIBOSE 1,5-BISPHOSPHATE PHOSPHOKINASE PHNN"/>
    <property type="match status" value="1"/>
</dbReference>
<dbReference type="EC" id="2.7.4.23" evidence="3"/>
<dbReference type="SUPFAM" id="SSF52540">
    <property type="entry name" value="P-loop containing nucleoside triphosphate hydrolases"/>
    <property type="match status" value="1"/>
</dbReference>
<dbReference type="OrthoDB" id="341217at2"/>
<comment type="catalytic activity">
    <reaction evidence="1">
        <text>alpha-D-ribose 1,5-bisphosphate + ATP = 5-phospho-alpha-D-ribose 1-diphosphate + ADP</text>
        <dbReference type="Rhea" id="RHEA:20109"/>
        <dbReference type="ChEBI" id="CHEBI:30616"/>
        <dbReference type="ChEBI" id="CHEBI:58017"/>
        <dbReference type="ChEBI" id="CHEBI:68688"/>
        <dbReference type="ChEBI" id="CHEBI:456216"/>
        <dbReference type="EC" id="2.7.4.23"/>
    </reaction>
</comment>
<name>A0A1M7SSG8_9BACT</name>
<dbReference type="SMART" id="SM00072">
    <property type="entry name" value="GuKc"/>
    <property type="match status" value="1"/>
</dbReference>
<keyword evidence="9" id="KW-1185">Reference proteome</keyword>
<dbReference type="InterPro" id="IPR008145">
    <property type="entry name" value="GK/Ca_channel_bsu"/>
</dbReference>
<dbReference type="EMBL" id="FRDI01000004">
    <property type="protein sequence ID" value="SHN61503.1"/>
    <property type="molecule type" value="Genomic_DNA"/>
</dbReference>
<protein>
    <recommendedName>
        <fullName evidence="3">ribose 1,5-bisphosphate phosphokinase</fullName>
        <ecNumber evidence="3">2.7.4.23</ecNumber>
    </recommendedName>
</protein>
<dbReference type="RefSeq" id="WP_072696908.1">
    <property type="nucleotide sequence ID" value="NZ_FRDI01000004.1"/>
</dbReference>
<evidence type="ECO:0000256" key="5">
    <source>
        <dbReference type="ARBA" id="ARBA00022741"/>
    </source>
</evidence>
<dbReference type="Pfam" id="PF00625">
    <property type="entry name" value="Guanylate_kin"/>
    <property type="match status" value="1"/>
</dbReference>
<dbReference type="Gene3D" id="3.40.50.300">
    <property type="entry name" value="P-loop containing nucleotide triphosphate hydrolases"/>
    <property type="match status" value="1"/>
</dbReference>
<evidence type="ECO:0000313" key="9">
    <source>
        <dbReference type="Proteomes" id="UP000186469"/>
    </source>
</evidence>
<dbReference type="AlphaFoldDB" id="A0A1M7SSG8"/>
<evidence type="ECO:0000256" key="6">
    <source>
        <dbReference type="ARBA" id="ARBA00022840"/>
    </source>
</evidence>
<dbReference type="Proteomes" id="UP000186469">
    <property type="component" value="Unassembled WGS sequence"/>
</dbReference>
<dbReference type="InterPro" id="IPR012699">
    <property type="entry name" value="PhnN"/>
</dbReference>
<dbReference type="PANTHER" id="PTHR23117">
    <property type="entry name" value="GUANYLATE KINASE-RELATED"/>
    <property type="match status" value="1"/>
</dbReference>
<evidence type="ECO:0000256" key="3">
    <source>
        <dbReference type="ARBA" id="ARBA00012892"/>
    </source>
</evidence>
<reference evidence="8 9" key="1">
    <citation type="submission" date="2016-12" db="EMBL/GenBank/DDBJ databases">
        <authorList>
            <person name="Song W.-J."/>
            <person name="Kurnit D.M."/>
        </authorList>
    </citation>
    <scope>NUCLEOTIDE SEQUENCE [LARGE SCALE GENOMIC DNA]</scope>
    <source>
        <strain evidence="8 9">DSM 11393</strain>
    </source>
</reference>
<keyword evidence="5" id="KW-0547">Nucleotide-binding</keyword>
<organism evidence="8 9">
    <name type="scientific">Desulfovibrio litoralis DSM 11393</name>
    <dbReference type="NCBI Taxonomy" id="1121455"/>
    <lineage>
        <taxon>Bacteria</taxon>
        <taxon>Pseudomonadati</taxon>
        <taxon>Thermodesulfobacteriota</taxon>
        <taxon>Desulfovibrionia</taxon>
        <taxon>Desulfovibrionales</taxon>
        <taxon>Desulfovibrionaceae</taxon>
        <taxon>Desulfovibrio</taxon>
    </lineage>
</organism>
<keyword evidence="6" id="KW-0067">ATP-binding</keyword>
<evidence type="ECO:0000256" key="4">
    <source>
        <dbReference type="ARBA" id="ARBA00022679"/>
    </source>
</evidence>
<dbReference type="STRING" id="1121455.SAMN02745728_01230"/>
<feature type="domain" description="Guanylate kinase-like" evidence="7">
    <location>
        <begin position="3"/>
        <end position="182"/>
    </location>
</feature>
<dbReference type="NCBIfam" id="TIGR02322">
    <property type="entry name" value="phosphon_PhnN"/>
    <property type="match status" value="1"/>
</dbReference>
<sequence length="182" mass="20881">MKGCLVYVVGASGVGKDSLLNYAKEYFEKSKDKQNFKFVRRYITRPADVKNENNRFVSADEFEQLEQDNFFSMSWKSHGLSYGISKEIDGWLQNGDTVILNGSRNYLNTAIAKYPNLTLILITASPEVLKDRLMSRGREDLEGIRERMQTQRLNLSNVKRLITIDNSGELKDAQQLFIQALE</sequence>
<dbReference type="GO" id="GO:0006015">
    <property type="term" value="P:5-phosphoribose 1-diphosphate biosynthetic process"/>
    <property type="evidence" value="ECO:0007669"/>
    <property type="project" value="UniProtKB-UniPathway"/>
</dbReference>
<accession>A0A1M7SSG8</accession>
<dbReference type="GO" id="GO:0005829">
    <property type="term" value="C:cytosol"/>
    <property type="evidence" value="ECO:0007669"/>
    <property type="project" value="TreeGrafter"/>
</dbReference>
<dbReference type="PROSITE" id="PS50052">
    <property type="entry name" value="GUANYLATE_KINASE_2"/>
    <property type="match status" value="1"/>
</dbReference>
<evidence type="ECO:0000259" key="7">
    <source>
        <dbReference type="PROSITE" id="PS50052"/>
    </source>
</evidence>
<proteinExistence type="predicted"/>
<dbReference type="InterPro" id="IPR027417">
    <property type="entry name" value="P-loop_NTPase"/>
</dbReference>
<keyword evidence="4" id="KW-0808">Transferase</keyword>
<dbReference type="InterPro" id="IPR008144">
    <property type="entry name" value="Guanylate_kin-like_dom"/>
</dbReference>